<dbReference type="GO" id="GO:0016874">
    <property type="term" value="F:ligase activity"/>
    <property type="evidence" value="ECO:0007669"/>
    <property type="project" value="UniProtKB-KW"/>
</dbReference>
<sequence>MKLNCTTKTSSFSTDSDTLNVLLYGRTESTHFATVGAAIMDEIRRSRLVPSGKALDLLSIALSVICADLAGHRKASADGWTRTFELTIAVQDSSFWNEQADTLGRLLAFLTTDIWQFRFVDEGISLPSIENCQQPDEDCVSLLSGGLDSLVGNIDLVEQGYIPYAVTQTVRGDGYQQTTFAESIGNGLSQFKVNHNARVPNPETPSSQRARSIIFLTYGVLVATTLKRYQQEHRVPLFVCENGFISINPPLTPIRLGSLSTRTTHPVVFSIFQDILNAAGLRVDITNPYQHKTKGEMLRDCQNQEKLTELASQTTSCGRYLIHGHQHCGRCVPCLVRRAAFLVWNKDDSTTYKYTNLGIKNDEHAGYDDVRSALMAIQECHKLGTKRWLSSALSYPRIQQKDKIAHMIERGLEEVEALLNRYGAK</sequence>
<reference evidence="2" key="1">
    <citation type="submission" date="2022-05" db="EMBL/GenBank/DDBJ databases">
        <title>Megaplasmid of Vibrio parahaemolyticus.</title>
        <authorList>
            <person name="Strauch E."/>
            <person name="Borowiak M."/>
        </authorList>
    </citation>
    <scope>NUCLEOTIDE SEQUENCE</scope>
    <source>
        <strain evidence="2">16-VB00198</strain>
    </source>
</reference>
<dbReference type="InterPro" id="IPR049676">
    <property type="entry name" value="QatC"/>
</dbReference>
<dbReference type="EMBL" id="CP097356">
    <property type="protein sequence ID" value="UYV29278.1"/>
    <property type="molecule type" value="Genomic_DNA"/>
</dbReference>
<keyword evidence="2" id="KW-0436">Ligase</keyword>
<protein>
    <submittedName>
        <fullName evidence="2">7-cyano-7-deazaguanine synthase</fullName>
        <ecNumber evidence="2">6.3.4.20</ecNumber>
    </submittedName>
</protein>
<dbReference type="Proteomes" id="UP001163036">
    <property type="component" value="Chromosome 2"/>
</dbReference>
<dbReference type="Pfam" id="PF06508">
    <property type="entry name" value="QueC"/>
    <property type="match status" value="1"/>
</dbReference>
<evidence type="ECO:0000313" key="2">
    <source>
        <dbReference type="EMBL" id="UYV29278.1"/>
    </source>
</evidence>
<evidence type="ECO:0000256" key="1">
    <source>
        <dbReference type="ARBA" id="ARBA00022785"/>
    </source>
</evidence>
<dbReference type="NCBIfam" id="NF041925">
    <property type="entry name" value="QatC"/>
    <property type="match status" value="1"/>
</dbReference>
<dbReference type="Gene3D" id="3.40.50.620">
    <property type="entry name" value="HUPs"/>
    <property type="match status" value="1"/>
</dbReference>
<evidence type="ECO:0000313" key="3">
    <source>
        <dbReference type="Proteomes" id="UP001163036"/>
    </source>
</evidence>
<gene>
    <name evidence="2" type="ORF">M5598_18915</name>
</gene>
<dbReference type="EC" id="6.3.4.20" evidence="2"/>
<dbReference type="InterPro" id="IPR014729">
    <property type="entry name" value="Rossmann-like_a/b/a_fold"/>
</dbReference>
<dbReference type="InterPro" id="IPR018317">
    <property type="entry name" value="QueC"/>
</dbReference>
<organism evidence="2 3">
    <name type="scientific">Vibrio parahaemolyticus</name>
    <dbReference type="NCBI Taxonomy" id="670"/>
    <lineage>
        <taxon>Bacteria</taxon>
        <taxon>Pseudomonadati</taxon>
        <taxon>Pseudomonadota</taxon>
        <taxon>Gammaproteobacteria</taxon>
        <taxon>Vibrionales</taxon>
        <taxon>Vibrionaceae</taxon>
        <taxon>Vibrio</taxon>
    </lineage>
</organism>
<accession>A0AA46UP02</accession>
<dbReference type="RefSeq" id="WP_069535513.1">
    <property type="nucleotide sequence ID" value="NZ_CP097356.1"/>
</dbReference>
<proteinExistence type="predicted"/>
<dbReference type="SUPFAM" id="SSF52402">
    <property type="entry name" value="Adenine nucleotide alpha hydrolases-like"/>
    <property type="match status" value="1"/>
</dbReference>
<keyword evidence="1" id="KW-0671">Queuosine biosynthesis</keyword>
<dbReference type="GO" id="GO:0008616">
    <property type="term" value="P:tRNA queuosine(34) biosynthetic process"/>
    <property type="evidence" value="ECO:0007669"/>
    <property type="project" value="UniProtKB-KW"/>
</dbReference>
<name>A0AA46UP02_VIBPH</name>
<dbReference type="AlphaFoldDB" id="A0AA46UP02"/>